<reference evidence="1 2" key="1">
    <citation type="journal article" date="2014" name="Int. J. Syst. Evol. Microbiol.">
        <title>Complete genome sequence of Corynebacterium casei LMG S-19264T (=DSM 44701T), isolated from a smear-ripened cheese.</title>
        <authorList>
            <consortium name="US DOE Joint Genome Institute (JGI-PGF)"/>
            <person name="Walter F."/>
            <person name="Albersmeier A."/>
            <person name="Kalinowski J."/>
            <person name="Ruckert C."/>
        </authorList>
    </citation>
    <scope>NUCLEOTIDE SEQUENCE [LARGE SCALE GENOMIC DNA]</scope>
    <source>
        <strain evidence="1 2">CGMCC 1.7286</strain>
    </source>
</reference>
<sequence>MSNIETVRIVRKGHPHDYVVINKDDLAPDDVLYDDAPAGKASSIEIKRGQAGKYNVLVDGKVVTDEPVAKAEAEALANELRG</sequence>
<organism evidence="1 2">
    <name type="scientific">Marinobacterium nitratireducens</name>
    <dbReference type="NCBI Taxonomy" id="518897"/>
    <lineage>
        <taxon>Bacteria</taxon>
        <taxon>Pseudomonadati</taxon>
        <taxon>Pseudomonadota</taxon>
        <taxon>Gammaproteobacteria</taxon>
        <taxon>Oceanospirillales</taxon>
        <taxon>Oceanospirillaceae</taxon>
        <taxon>Marinobacterium</taxon>
    </lineage>
</organism>
<dbReference type="Proteomes" id="UP000599578">
    <property type="component" value="Unassembled WGS sequence"/>
</dbReference>
<dbReference type="RefSeq" id="WP_188862981.1">
    <property type="nucleotide sequence ID" value="NZ_BMLT01000021.1"/>
</dbReference>
<protein>
    <submittedName>
        <fullName evidence="1">Uncharacterized protein</fullName>
    </submittedName>
</protein>
<gene>
    <name evidence="1" type="ORF">GCM10011348_45860</name>
</gene>
<accession>A0A917ZQK1</accession>
<name>A0A917ZQK1_9GAMM</name>
<keyword evidence="2" id="KW-1185">Reference proteome</keyword>
<dbReference type="AlphaFoldDB" id="A0A917ZQK1"/>
<comment type="caution">
    <text evidence="1">The sequence shown here is derived from an EMBL/GenBank/DDBJ whole genome shotgun (WGS) entry which is preliminary data.</text>
</comment>
<evidence type="ECO:0000313" key="2">
    <source>
        <dbReference type="Proteomes" id="UP000599578"/>
    </source>
</evidence>
<dbReference type="EMBL" id="BMLT01000021">
    <property type="protein sequence ID" value="GGO89040.1"/>
    <property type="molecule type" value="Genomic_DNA"/>
</dbReference>
<proteinExistence type="predicted"/>
<evidence type="ECO:0000313" key="1">
    <source>
        <dbReference type="EMBL" id="GGO89040.1"/>
    </source>
</evidence>